<gene>
    <name evidence="3" type="ORF">H671_1g3997</name>
</gene>
<proteinExistence type="predicted"/>
<name>A0A061IJE4_CRIGR</name>
<dbReference type="GO" id="GO:0009897">
    <property type="term" value="C:external side of plasma membrane"/>
    <property type="evidence" value="ECO:0007669"/>
    <property type="project" value="TreeGrafter"/>
</dbReference>
<dbReference type="EMBL" id="KE667203">
    <property type="protein sequence ID" value="ERE87125.1"/>
    <property type="molecule type" value="Genomic_DNA"/>
</dbReference>
<dbReference type="SUPFAM" id="SSF54452">
    <property type="entry name" value="MHC antigen-recognition domain"/>
    <property type="match status" value="1"/>
</dbReference>
<dbReference type="InterPro" id="IPR050208">
    <property type="entry name" value="MHC_class-I_related"/>
</dbReference>
<dbReference type="Proteomes" id="UP000030759">
    <property type="component" value="Unassembled WGS sequence"/>
</dbReference>
<keyword evidence="1" id="KW-0325">Glycoprotein</keyword>
<reference evidence="4" key="1">
    <citation type="journal article" date="2013" name="Nat. Biotechnol.">
        <title>Chinese hamster genome sequenced from sorted chromosomes.</title>
        <authorList>
            <person name="Brinkrolf K."/>
            <person name="Rupp O."/>
            <person name="Laux H."/>
            <person name="Kollin F."/>
            <person name="Ernst W."/>
            <person name="Linke B."/>
            <person name="Kofler R."/>
            <person name="Romand S."/>
            <person name="Hesse F."/>
            <person name="Budach W.E."/>
            <person name="Galosy S."/>
            <person name="Muller D."/>
            <person name="Noll T."/>
            <person name="Wienberg J."/>
            <person name="Jostock T."/>
            <person name="Leonard M."/>
            <person name="Grillari J."/>
            <person name="Tauch A."/>
            <person name="Goesmann A."/>
            <person name="Helk B."/>
            <person name="Mott J.E."/>
            <person name="Puhler A."/>
            <person name="Borth N."/>
        </authorList>
    </citation>
    <scope>NUCLEOTIDE SEQUENCE [LARGE SCALE GENOMIC DNA]</scope>
    <source>
        <strain evidence="4">17A/GY</strain>
    </source>
</reference>
<dbReference type="GO" id="GO:0001916">
    <property type="term" value="P:positive regulation of T cell mediated cytotoxicity"/>
    <property type="evidence" value="ECO:0007669"/>
    <property type="project" value="TreeGrafter"/>
</dbReference>
<dbReference type="AlphaFoldDB" id="A0A061IJE4"/>
<dbReference type="InterPro" id="IPR011162">
    <property type="entry name" value="MHC_I/II-like_Ag-recog"/>
</dbReference>
<protein>
    <submittedName>
        <fullName evidence="3">HLA class I histocompatibility antigen</fullName>
    </submittedName>
</protein>
<dbReference type="PANTHER" id="PTHR16675:SF283">
    <property type="entry name" value="HISTOCOMPATIBILITY 2, M REGION LOCUS 1-RELATED"/>
    <property type="match status" value="1"/>
</dbReference>
<evidence type="ECO:0000313" key="3">
    <source>
        <dbReference type="EMBL" id="ERE87125.1"/>
    </source>
</evidence>
<dbReference type="GO" id="GO:0005615">
    <property type="term" value="C:extracellular space"/>
    <property type="evidence" value="ECO:0007669"/>
    <property type="project" value="TreeGrafter"/>
</dbReference>
<dbReference type="GO" id="GO:0005102">
    <property type="term" value="F:signaling receptor binding"/>
    <property type="evidence" value="ECO:0007669"/>
    <property type="project" value="TreeGrafter"/>
</dbReference>
<dbReference type="GO" id="GO:0002486">
    <property type="term" value="P:antigen processing and presentation of endogenous peptide antigen via MHC class I via ER pathway, TAP-independent"/>
    <property type="evidence" value="ECO:0007669"/>
    <property type="project" value="TreeGrafter"/>
</dbReference>
<dbReference type="GO" id="GO:0006955">
    <property type="term" value="P:immune response"/>
    <property type="evidence" value="ECO:0007669"/>
    <property type="project" value="TreeGrafter"/>
</dbReference>
<feature type="domain" description="MHC class I-like antigen recognition-like" evidence="2">
    <location>
        <begin position="5"/>
        <end position="95"/>
    </location>
</feature>
<dbReference type="InterPro" id="IPR011161">
    <property type="entry name" value="MHC_I-like_Ag-recog"/>
</dbReference>
<dbReference type="PANTHER" id="PTHR16675">
    <property type="entry name" value="MHC CLASS I-RELATED"/>
    <property type="match status" value="1"/>
</dbReference>
<dbReference type="GO" id="GO:0002476">
    <property type="term" value="P:antigen processing and presentation of endogenous peptide antigen via MHC class Ib"/>
    <property type="evidence" value="ECO:0007669"/>
    <property type="project" value="TreeGrafter"/>
</dbReference>
<dbReference type="GO" id="GO:0042605">
    <property type="term" value="F:peptide antigen binding"/>
    <property type="evidence" value="ECO:0007669"/>
    <property type="project" value="TreeGrafter"/>
</dbReference>
<organism evidence="3 4">
    <name type="scientific">Cricetulus griseus</name>
    <name type="common">Chinese hamster</name>
    <name type="synonym">Cricetulus barabensis griseus</name>
    <dbReference type="NCBI Taxonomy" id="10029"/>
    <lineage>
        <taxon>Eukaryota</taxon>
        <taxon>Metazoa</taxon>
        <taxon>Chordata</taxon>
        <taxon>Craniata</taxon>
        <taxon>Vertebrata</taxon>
        <taxon>Euteleostomi</taxon>
        <taxon>Mammalia</taxon>
        <taxon>Eutheria</taxon>
        <taxon>Euarchontoglires</taxon>
        <taxon>Glires</taxon>
        <taxon>Rodentia</taxon>
        <taxon>Myomorpha</taxon>
        <taxon>Muroidea</taxon>
        <taxon>Cricetidae</taxon>
        <taxon>Cricetinae</taxon>
        <taxon>Cricetulus</taxon>
    </lineage>
</organism>
<sequence>MLLGTYQLCHFQTLLTWPGLEESQFISVSYVNDTQFMGFDSRAESQRMQHRAPWLDQQKPKYWEEETQSILREEKFFKEVMKKVLHVYNQSMSGLTRLSGLFC</sequence>
<evidence type="ECO:0000313" key="4">
    <source>
        <dbReference type="Proteomes" id="UP000030759"/>
    </source>
</evidence>
<dbReference type="Pfam" id="PF00129">
    <property type="entry name" value="MHC_I"/>
    <property type="match status" value="1"/>
</dbReference>
<evidence type="ECO:0000259" key="2">
    <source>
        <dbReference type="Pfam" id="PF00129"/>
    </source>
</evidence>
<evidence type="ECO:0000256" key="1">
    <source>
        <dbReference type="ARBA" id="ARBA00023180"/>
    </source>
</evidence>
<dbReference type="Gene3D" id="3.30.500.10">
    <property type="entry name" value="MHC class I-like antigen recognition-like"/>
    <property type="match status" value="1"/>
</dbReference>
<accession>A0A061IJE4</accession>
<dbReference type="InterPro" id="IPR037055">
    <property type="entry name" value="MHC_I-like_Ag-recog_sf"/>
</dbReference>